<accession>A0ABT0GUP0</accession>
<dbReference type="Proteomes" id="UP001431221">
    <property type="component" value="Unassembled WGS sequence"/>
</dbReference>
<comment type="caution">
    <text evidence="3">The sequence shown here is derived from an EMBL/GenBank/DDBJ whole genome shotgun (WGS) entry which is preliminary data.</text>
</comment>
<dbReference type="RefSeq" id="WP_248154705.1">
    <property type="nucleotide sequence ID" value="NZ_JALNMJ010000008.1"/>
</dbReference>
<evidence type="ECO:0000256" key="1">
    <source>
        <dbReference type="ARBA" id="ARBA00022801"/>
    </source>
</evidence>
<dbReference type="PANTHER" id="PTHR43798">
    <property type="entry name" value="MONOACYLGLYCEROL LIPASE"/>
    <property type="match status" value="1"/>
</dbReference>
<dbReference type="GO" id="GO:0016787">
    <property type="term" value="F:hydrolase activity"/>
    <property type="evidence" value="ECO:0007669"/>
    <property type="project" value="UniProtKB-KW"/>
</dbReference>
<organism evidence="3 4">
    <name type="scientific">Roseibium sediminicola</name>
    <dbReference type="NCBI Taxonomy" id="2933272"/>
    <lineage>
        <taxon>Bacteria</taxon>
        <taxon>Pseudomonadati</taxon>
        <taxon>Pseudomonadota</taxon>
        <taxon>Alphaproteobacteria</taxon>
        <taxon>Hyphomicrobiales</taxon>
        <taxon>Stappiaceae</taxon>
        <taxon>Roseibium</taxon>
    </lineage>
</organism>
<protein>
    <submittedName>
        <fullName evidence="3">Alpha/beta hydrolase</fullName>
    </submittedName>
</protein>
<evidence type="ECO:0000313" key="3">
    <source>
        <dbReference type="EMBL" id="MCK7613143.1"/>
    </source>
</evidence>
<dbReference type="InterPro" id="IPR000073">
    <property type="entry name" value="AB_hydrolase_1"/>
</dbReference>
<dbReference type="Pfam" id="PF12697">
    <property type="entry name" value="Abhydrolase_6"/>
    <property type="match status" value="1"/>
</dbReference>
<evidence type="ECO:0000259" key="2">
    <source>
        <dbReference type="Pfam" id="PF12697"/>
    </source>
</evidence>
<dbReference type="SUPFAM" id="SSF53474">
    <property type="entry name" value="alpha/beta-Hydrolases"/>
    <property type="match status" value="1"/>
</dbReference>
<name>A0ABT0GUP0_9HYPH</name>
<evidence type="ECO:0000313" key="4">
    <source>
        <dbReference type="Proteomes" id="UP001431221"/>
    </source>
</evidence>
<reference evidence="3" key="1">
    <citation type="submission" date="2022-04" db="EMBL/GenBank/DDBJ databases">
        <title>Roseibium sp. CAU 1639 isolated from mud.</title>
        <authorList>
            <person name="Kim W."/>
        </authorList>
    </citation>
    <scope>NUCLEOTIDE SEQUENCE</scope>
    <source>
        <strain evidence="3">CAU 1639</strain>
    </source>
</reference>
<dbReference type="EMBL" id="JALNMJ010000008">
    <property type="protein sequence ID" value="MCK7613143.1"/>
    <property type="molecule type" value="Genomic_DNA"/>
</dbReference>
<sequence>MTWTTRPRSEAGGIAFVQEGEGPRLLLLHGVGLRAEAWNGQIAGLAKDFEVTAPDLPGHGVSARLEGLPGLPDFSNSLARFLDRPVVVIGHSMGAMIALDLAIRFPDHVVGVAALNAIYRRTEAAKEAVQKRADNLDGGTAPDPEPTLQRWFGNEPTPERQACASWLTSTDPLGYRTAYRTFAAEDGPSGEELAGLTCPALFLTGGLEPNSTPAMSRAMAGLAPQGRAAVIEDAAHMMPMTHADAVTAILKEFARECLK</sequence>
<keyword evidence="1 3" id="KW-0378">Hydrolase</keyword>
<keyword evidence="4" id="KW-1185">Reference proteome</keyword>
<feature type="domain" description="AB hydrolase-1" evidence="2">
    <location>
        <begin position="25"/>
        <end position="247"/>
    </location>
</feature>
<gene>
    <name evidence="3" type="ORF">M0H32_13285</name>
</gene>
<proteinExistence type="predicted"/>
<dbReference type="InterPro" id="IPR050266">
    <property type="entry name" value="AB_hydrolase_sf"/>
</dbReference>
<dbReference type="InterPro" id="IPR029058">
    <property type="entry name" value="AB_hydrolase_fold"/>
</dbReference>
<dbReference type="Gene3D" id="3.40.50.1820">
    <property type="entry name" value="alpha/beta hydrolase"/>
    <property type="match status" value="1"/>
</dbReference>
<dbReference type="PANTHER" id="PTHR43798:SF31">
    <property type="entry name" value="AB HYDROLASE SUPERFAMILY PROTEIN YCLE"/>
    <property type="match status" value="1"/>
</dbReference>